<feature type="transmembrane region" description="Helical" evidence="8">
    <location>
        <begin position="6"/>
        <end position="25"/>
    </location>
</feature>
<feature type="transmembrane region" description="Helical" evidence="8">
    <location>
        <begin position="239"/>
        <end position="272"/>
    </location>
</feature>
<feature type="domain" description="Cation/H+ exchanger transmembrane" evidence="9">
    <location>
        <begin position="16"/>
        <end position="402"/>
    </location>
</feature>
<feature type="transmembrane region" description="Helical" evidence="8">
    <location>
        <begin position="379"/>
        <end position="405"/>
    </location>
</feature>
<gene>
    <name evidence="10" type="ORF">G9H71_15705</name>
</gene>
<evidence type="ECO:0000313" key="11">
    <source>
        <dbReference type="Proteomes" id="UP000800981"/>
    </source>
</evidence>
<dbReference type="EMBL" id="JAANNP010000020">
    <property type="protein sequence ID" value="NHC15228.1"/>
    <property type="molecule type" value="Genomic_DNA"/>
</dbReference>
<evidence type="ECO:0000256" key="7">
    <source>
        <dbReference type="ARBA" id="ARBA00023136"/>
    </source>
</evidence>
<feature type="transmembrane region" description="Helical" evidence="8">
    <location>
        <begin position="170"/>
        <end position="193"/>
    </location>
</feature>
<feature type="transmembrane region" description="Helical" evidence="8">
    <location>
        <begin position="293"/>
        <end position="311"/>
    </location>
</feature>
<sequence>MQVPDLVFALAGAGALLAAALPRVLERRPFSLPLAFLAAGVGIGLLPVGLPELDPVEHGAFVEHAAEVVVIVALMGAGLALDRPFGWRRWSTTWRLLFVAMPVTIALVAWLGSAVAGLPLAAALLLGGVLSPTDPVLAGDVQVGEPSDAEESEDEVRFALTSEAGLNDGLAFPFVMLATAVAAHGGTLGAWLGGWALDDLVLKTVLGVVGGLAVGRLLGRAFFRARRDTLRLSEHADGFVALAVTFLAYGVTEILHGYGFVAVFVAACSIRAAERSHGYHGVLHGFVEQVERLLTAWLLLLLGVAFADGLLEPLTWQLALVGVLLVLVVRPVVGVLSLLGTPAGRRERIVAGAFGVRGIGSLYYLAYALEAEEFPAAELWAAVGFTVAFSVVVHGLTATPVVSHLDELRLHRARRWTRGRPTDEQVAREHV</sequence>
<evidence type="ECO:0000256" key="1">
    <source>
        <dbReference type="ARBA" id="ARBA00004651"/>
    </source>
</evidence>
<name>A0ABX0H1A1_9ACTN</name>
<evidence type="ECO:0000256" key="2">
    <source>
        <dbReference type="ARBA" id="ARBA00022448"/>
    </source>
</evidence>
<dbReference type="Pfam" id="PF00999">
    <property type="entry name" value="Na_H_Exchanger"/>
    <property type="match status" value="1"/>
</dbReference>
<dbReference type="InterPro" id="IPR006153">
    <property type="entry name" value="Cation/H_exchanger_TM"/>
</dbReference>
<organism evidence="10 11">
    <name type="scientific">Motilibacter deserti</name>
    <dbReference type="NCBI Taxonomy" id="2714956"/>
    <lineage>
        <taxon>Bacteria</taxon>
        <taxon>Bacillati</taxon>
        <taxon>Actinomycetota</taxon>
        <taxon>Actinomycetes</taxon>
        <taxon>Motilibacterales</taxon>
        <taxon>Motilibacteraceae</taxon>
        <taxon>Motilibacter</taxon>
    </lineage>
</organism>
<evidence type="ECO:0000313" key="10">
    <source>
        <dbReference type="EMBL" id="NHC15228.1"/>
    </source>
</evidence>
<protein>
    <submittedName>
        <fullName evidence="10">Sodium:proton antiporter</fullName>
    </submittedName>
</protein>
<dbReference type="Proteomes" id="UP000800981">
    <property type="component" value="Unassembled WGS sequence"/>
</dbReference>
<evidence type="ECO:0000256" key="6">
    <source>
        <dbReference type="ARBA" id="ARBA00023065"/>
    </source>
</evidence>
<feature type="transmembrane region" description="Helical" evidence="8">
    <location>
        <begin position="349"/>
        <end position="367"/>
    </location>
</feature>
<keyword evidence="4 8" id="KW-0812">Transmembrane</keyword>
<keyword evidence="7 8" id="KW-0472">Membrane</keyword>
<proteinExistence type="predicted"/>
<evidence type="ECO:0000256" key="5">
    <source>
        <dbReference type="ARBA" id="ARBA00022989"/>
    </source>
</evidence>
<comment type="caution">
    <text evidence="10">The sequence shown here is derived from an EMBL/GenBank/DDBJ whole genome shotgun (WGS) entry which is preliminary data.</text>
</comment>
<dbReference type="RefSeq" id="WP_166283489.1">
    <property type="nucleotide sequence ID" value="NZ_JAANNP010000020.1"/>
</dbReference>
<reference evidence="10 11" key="1">
    <citation type="submission" date="2020-03" db="EMBL/GenBank/DDBJ databases">
        <title>Two novel Motilibacter sp.</title>
        <authorList>
            <person name="Liu S."/>
        </authorList>
    </citation>
    <scope>NUCLEOTIDE SEQUENCE [LARGE SCALE GENOMIC DNA]</scope>
    <source>
        <strain evidence="10 11">E257</strain>
    </source>
</reference>
<feature type="transmembrane region" description="Helical" evidence="8">
    <location>
        <begin position="62"/>
        <end position="81"/>
    </location>
</feature>
<dbReference type="PANTHER" id="PTHR32507">
    <property type="entry name" value="NA(+)/H(+) ANTIPORTER 1"/>
    <property type="match status" value="1"/>
</dbReference>
<keyword evidence="2" id="KW-0813">Transport</keyword>
<comment type="subcellular location">
    <subcellularLocation>
        <location evidence="1">Cell membrane</location>
        <topology evidence="1">Multi-pass membrane protein</topology>
    </subcellularLocation>
</comment>
<evidence type="ECO:0000256" key="3">
    <source>
        <dbReference type="ARBA" id="ARBA00022449"/>
    </source>
</evidence>
<dbReference type="PANTHER" id="PTHR32507:SF8">
    <property type="entry name" value="CNH1P"/>
    <property type="match status" value="1"/>
</dbReference>
<feature type="transmembrane region" description="Helical" evidence="8">
    <location>
        <begin position="317"/>
        <end position="337"/>
    </location>
</feature>
<feature type="transmembrane region" description="Helical" evidence="8">
    <location>
        <begin position="93"/>
        <end position="126"/>
    </location>
</feature>
<evidence type="ECO:0000259" key="9">
    <source>
        <dbReference type="Pfam" id="PF00999"/>
    </source>
</evidence>
<keyword evidence="5 8" id="KW-1133">Transmembrane helix</keyword>
<evidence type="ECO:0000256" key="4">
    <source>
        <dbReference type="ARBA" id="ARBA00022692"/>
    </source>
</evidence>
<keyword evidence="3" id="KW-0050">Antiport</keyword>
<feature type="transmembrane region" description="Helical" evidence="8">
    <location>
        <begin position="32"/>
        <end position="50"/>
    </location>
</feature>
<keyword evidence="11" id="KW-1185">Reference proteome</keyword>
<keyword evidence="6" id="KW-0406">Ion transport</keyword>
<accession>A0ABX0H1A1</accession>
<feature type="transmembrane region" description="Helical" evidence="8">
    <location>
        <begin position="200"/>
        <end position="219"/>
    </location>
</feature>
<evidence type="ECO:0000256" key="8">
    <source>
        <dbReference type="SAM" id="Phobius"/>
    </source>
</evidence>